<dbReference type="Proteomes" id="UP000610456">
    <property type="component" value="Unassembled WGS sequence"/>
</dbReference>
<reference evidence="1" key="2">
    <citation type="submission" date="2020-09" db="EMBL/GenBank/DDBJ databases">
        <authorList>
            <person name="Sun Q."/>
            <person name="Kim S."/>
        </authorList>
    </citation>
    <scope>NUCLEOTIDE SEQUENCE</scope>
    <source>
        <strain evidence="1">KCTC 12719</strain>
    </source>
</reference>
<protein>
    <submittedName>
        <fullName evidence="1">Uncharacterized protein</fullName>
    </submittedName>
</protein>
<comment type="caution">
    <text evidence="1">The sequence shown here is derived from an EMBL/GenBank/DDBJ whole genome shotgun (WGS) entry which is preliminary data.</text>
</comment>
<reference evidence="1" key="1">
    <citation type="journal article" date="2014" name="Int. J. Syst. Evol. Microbiol.">
        <title>Complete genome sequence of Corynebacterium casei LMG S-19264T (=DSM 44701T), isolated from a smear-ripened cheese.</title>
        <authorList>
            <consortium name="US DOE Joint Genome Institute (JGI-PGF)"/>
            <person name="Walter F."/>
            <person name="Albersmeier A."/>
            <person name="Kalinowski J."/>
            <person name="Ruckert C."/>
        </authorList>
    </citation>
    <scope>NUCLEOTIDE SEQUENCE</scope>
    <source>
        <strain evidence="1">KCTC 12719</strain>
    </source>
</reference>
<gene>
    <name evidence="1" type="ORF">GCM10007103_13940</name>
</gene>
<keyword evidence="2" id="KW-1185">Reference proteome</keyword>
<accession>A0A918SBT1</accession>
<dbReference type="EMBL" id="BMXB01000003">
    <property type="protein sequence ID" value="GHA33602.1"/>
    <property type="molecule type" value="Genomic_DNA"/>
</dbReference>
<dbReference type="AlphaFoldDB" id="A0A918SBT1"/>
<dbReference type="RefSeq" id="WP_189604000.1">
    <property type="nucleotide sequence ID" value="NZ_BMXB01000003.1"/>
</dbReference>
<proteinExistence type="predicted"/>
<name>A0A918SBT1_9FLAO</name>
<organism evidence="1 2">
    <name type="scientific">Salinimicrobium marinum</name>
    <dbReference type="NCBI Taxonomy" id="680283"/>
    <lineage>
        <taxon>Bacteria</taxon>
        <taxon>Pseudomonadati</taxon>
        <taxon>Bacteroidota</taxon>
        <taxon>Flavobacteriia</taxon>
        <taxon>Flavobacteriales</taxon>
        <taxon>Flavobacteriaceae</taxon>
        <taxon>Salinimicrobium</taxon>
    </lineage>
</organism>
<sequence>MVQFGIWMFDEKLGIIGRPENLPELYLNNDQIWEIKETSLGKVWKWPIEFAPNQWFSPKVADDFNKTFFYAHNFFKGFRPPESSEDLDLDMRTVELQTDLLSDYFPGPDGGQEIRV</sequence>
<evidence type="ECO:0000313" key="1">
    <source>
        <dbReference type="EMBL" id="GHA33602.1"/>
    </source>
</evidence>
<evidence type="ECO:0000313" key="2">
    <source>
        <dbReference type="Proteomes" id="UP000610456"/>
    </source>
</evidence>